<evidence type="ECO:0000256" key="13">
    <source>
        <dbReference type="SAM" id="Phobius"/>
    </source>
</evidence>
<dbReference type="PANTHER" id="PTHR31462:SF5">
    <property type="entry name" value="ENDOSOMAL_LYSOSOMAL PROTON CHANNEL TMEM175"/>
    <property type="match status" value="1"/>
</dbReference>
<evidence type="ECO:0000256" key="8">
    <source>
        <dbReference type="ARBA" id="ARBA00022989"/>
    </source>
</evidence>
<evidence type="ECO:0000256" key="1">
    <source>
        <dbReference type="ARBA" id="ARBA00004141"/>
    </source>
</evidence>
<feature type="transmembrane region" description="Helical" evidence="13">
    <location>
        <begin position="63"/>
        <end position="81"/>
    </location>
</feature>
<evidence type="ECO:0000256" key="12">
    <source>
        <dbReference type="ARBA" id="ARBA00034430"/>
    </source>
</evidence>
<organism evidence="14 15">
    <name type="scientific">Micromonospora sediminicola</name>
    <dbReference type="NCBI Taxonomy" id="946078"/>
    <lineage>
        <taxon>Bacteria</taxon>
        <taxon>Bacillati</taxon>
        <taxon>Actinomycetota</taxon>
        <taxon>Actinomycetes</taxon>
        <taxon>Micromonosporales</taxon>
        <taxon>Micromonosporaceae</taxon>
        <taxon>Micromonospora</taxon>
    </lineage>
</organism>
<protein>
    <submittedName>
        <fullName evidence="14">Uncharacterized membrane protein</fullName>
    </submittedName>
</protein>
<dbReference type="RefSeq" id="WP_091571554.1">
    <property type="nucleotide sequence ID" value="NZ_FLRH01000003.1"/>
</dbReference>
<feature type="transmembrane region" description="Helical" evidence="13">
    <location>
        <begin position="102"/>
        <end position="122"/>
    </location>
</feature>
<dbReference type="GO" id="GO:0016020">
    <property type="term" value="C:membrane"/>
    <property type="evidence" value="ECO:0007669"/>
    <property type="project" value="UniProtKB-SubCell"/>
</dbReference>
<name>A0A1A9B705_9ACTN</name>
<feature type="transmembrane region" description="Helical" evidence="13">
    <location>
        <begin position="176"/>
        <end position="195"/>
    </location>
</feature>
<dbReference type="PANTHER" id="PTHR31462">
    <property type="entry name" value="ENDOSOMAL/LYSOSOMAL POTASSIUM CHANNEL TMEM175"/>
    <property type="match status" value="1"/>
</dbReference>
<comment type="similarity">
    <text evidence="2">Belongs to the TMEM175 family.</text>
</comment>
<evidence type="ECO:0000313" key="14">
    <source>
        <dbReference type="EMBL" id="SBT64779.1"/>
    </source>
</evidence>
<keyword evidence="4" id="KW-0633">Potassium transport</keyword>
<keyword evidence="6" id="KW-0631">Potassium channel</keyword>
<dbReference type="GO" id="GO:0015252">
    <property type="term" value="F:proton channel activity"/>
    <property type="evidence" value="ECO:0007669"/>
    <property type="project" value="InterPro"/>
</dbReference>
<dbReference type="GO" id="GO:0005267">
    <property type="term" value="F:potassium channel activity"/>
    <property type="evidence" value="ECO:0007669"/>
    <property type="project" value="UniProtKB-KW"/>
</dbReference>
<evidence type="ECO:0000256" key="6">
    <source>
        <dbReference type="ARBA" id="ARBA00022826"/>
    </source>
</evidence>
<dbReference type="Pfam" id="PF06736">
    <property type="entry name" value="TMEM175"/>
    <property type="match status" value="1"/>
</dbReference>
<sequence>MAAGRDTGDVDEVEIEAGLRSDTARAIGFSDAVFAIVITLLVLDLRVPESAPGGMLHALLDQWPVYLAYVTSYLYVAVNWLNHKGTFHRVRCADRGLHWANLGVLFSVALLPFVTALVSRAVEKGDTFDERVAVAAYAVVGVVLSAAWLWLYHYLSRHRELLQAGVTARFFAAERIRAALGVAAYAIAGGVGWWVSVPVALVVLLLLPLFYGLSSNGSYDLLRRLRHRR</sequence>
<feature type="transmembrane region" description="Helical" evidence="13">
    <location>
        <begin position="201"/>
        <end position="222"/>
    </location>
</feature>
<keyword evidence="8 13" id="KW-1133">Transmembrane helix</keyword>
<gene>
    <name evidence="14" type="ORF">GA0070622_1758</name>
</gene>
<keyword evidence="11" id="KW-0407">Ion channel</keyword>
<evidence type="ECO:0000256" key="7">
    <source>
        <dbReference type="ARBA" id="ARBA00022958"/>
    </source>
</evidence>
<accession>A0A1A9B705</accession>
<evidence type="ECO:0000313" key="15">
    <source>
        <dbReference type="Proteomes" id="UP000199558"/>
    </source>
</evidence>
<dbReference type="AlphaFoldDB" id="A0A1A9B705"/>
<keyword evidence="3" id="KW-0813">Transport</keyword>
<comment type="subcellular location">
    <subcellularLocation>
        <location evidence="1">Membrane</location>
        <topology evidence="1">Multi-pass membrane protein</topology>
    </subcellularLocation>
</comment>
<proteinExistence type="inferred from homology"/>
<dbReference type="EMBL" id="FLRH01000003">
    <property type="protein sequence ID" value="SBT64779.1"/>
    <property type="molecule type" value="Genomic_DNA"/>
</dbReference>
<evidence type="ECO:0000256" key="9">
    <source>
        <dbReference type="ARBA" id="ARBA00023065"/>
    </source>
</evidence>
<evidence type="ECO:0000256" key="2">
    <source>
        <dbReference type="ARBA" id="ARBA00006920"/>
    </source>
</evidence>
<comment type="catalytic activity">
    <reaction evidence="12">
        <text>K(+)(in) = K(+)(out)</text>
        <dbReference type="Rhea" id="RHEA:29463"/>
        <dbReference type="ChEBI" id="CHEBI:29103"/>
    </reaction>
</comment>
<evidence type="ECO:0000256" key="4">
    <source>
        <dbReference type="ARBA" id="ARBA00022538"/>
    </source>
</evidence>
<feature type="transmembrane region" description="Helical" evidence="13">
    <location>
        <begin position="26"/>
        <end position="43"/>
    </location>
</feature>
<keyword evidence="15" id="KW-1185">Reference proteome</keyword>
<evidence type="ECO:0000256" key="5">
    <source>
        <dbReference type="ARBA" id="ARBA00022692"/>
    </source>
</evidence>
<evidence type="ECO:0000256" key="11">
    <source>
        <dbReference type="ARBA" id="ARBA00023303"/>
    </source>
</evidence>
<dbReference type="OrthoDB" id="7626281at2"/>
<keyword evidence="9" id="KW-0406">Ion transport</keyword>
<keyword evidence="10 13" id="KW-0472">Membrane</keyword>
<evidence type="ECO:0000256" key="10">
    <source>
        <dbReference type="ARBA" id="ARBA00023136"/>
    </source>
</evidence>
<reference evidence="15" key="1">
    <citation type="submission" date="2016-06" db="EMBL/GenBank/DDBJ databases">
        <authorList>
            <person name="Varghese N."/>
            <person name="Submissions Spin"/>
        </authorList>
    </citation>
    <scope>NUCLEOTIDE SEQUENCE [LARGE SCALE GENOMIC DNA]</scope>
    <source>
        <strain evidence="15">DSM 45794</strain>
    </source>
</reference>
<evidence type="ECO:0000256" key="3">
    <source>
        <dbReference type="ARBA" id="ARBA00022448"/>
    </source>
</evidence>
<feature type="transmembrane region" description="Helical" evidence="13">
    <location>
        <begin position="134"/>
        <end position="155"/>
    </location>
</feature>
<keyword evidence="7" id="KW-0630">Potassium</keyword>
<dbReference type="Proteomes" id="UP000199558">
    <property type="component" value="Unassembled WGS sequence"/>
</dbReference>
<dbReference type="InterPro" id="IPR010617">
    <property type="entry name" value="TMEM175-like"/>
</dbReference>
<keyword evidence="5 13" id="KW-0812">Transmembrane</keyword>
<dbReference type="STRING" id="946078.GA0070622_1758"/>